<evidence type="ECO:0000313" key="2">
    <source>
        <dbReference type="EMBL" id="SQF39394.1"/>
    </source>
</evidence>
<dbReference type="OrthoDB" id="10015459at2"/>
<keyword evidence="3" id="KW-1185">Reference proteome</keyword>
<evidence type="ECO:0000313" key="3">
    <source>
        <dbReference type="Proteomes" id="UP000249495"/>
    </source>
</evidence>
<evidence type="ECO:0000256" key="1">
    <source>
        <dbReference type="SAM" id="Phobius"/>
    </source>
</evidence>
<organism evidence="2 3">
    <name type="scientific">Streptococcus ferus</name>
    <dbReference type="NCBI Taxonomy" id="1345"/>
    <lineage>
        <taxon>Bacteria</taxon>
        <taxon>Bacillati</taxon>
        <taxon>Bacillota</taxon>
        <taxon>Bacilli</taxon>
        <taxon>Lactobacillales</taxon>
        <taxon>Streptococcaceae</taxon>
        <taxon>Streptococcus</taxon>
    </lineage>
</organism>
<keyword evidence="1" id="KW-1133">Transmembrane helix</keyword>
<dbReference type="AlphaFoldDB" id="A0A2X3VD86"/>
<keyword evidence="1" id="KW-0472">Membrane</keyword>
<dbReference type="Proteomes" id="UP000249495">
    <property type="component" value="Chromosome 1"/>
</dbReference>
<protein>
    <submittedName>
        <fullName evidence="2">Membrane protein</fullName>
    </submittedName>
</protein>
<name>A0A2X3VD86_9STRE</name>
<dbReference type="RefSeq" id="WP_018031102.1">
    <property type="nucleotide sequence ID" value="NZ_LS483343.1"/>
</dbReference>
<keyword evidence="1" id="KW-0812">Transmembrane</keyword>
<dbReference type="KEGG" id="sfer:NCTC12278_00314"/>
<feature type="transmembrane region" description="Helical" evidence="1">
    <location>
        <begin position="47"/>
        <end position="67"/>
    </location>
</feature>
<reference evidence="2 3" key="1">
    <citation type="submission" date="2018-06" db="EMBL/GenBank/DDBJ databases">
        <authorList>
            <consortium name="Pathogen Informatics"/>
            <person name="Doyle S."/>
        </authorList>
    </citation>
    <scope>NUCLEOTIDE SEQUENCE [LARGE SCALE GENOMIC DNA]</scope>
    <source>
        <strain evidence="2 3">NCTC12278</strain>
    </source>
</reference>
<dbReference type="STRING" id="1123303.GCA_000372425_01798"/>
<feature type="transmembrane region" description="Helical" evidence="1">
    <location>
        <begin position="123"/>
        <end position="145"/>
    </location>
</feature>
<feature type="transmembrane region" description="Helical" evidence="1">
    <location>
        <begin position="97"/>
        <end position="117"/>
    </location>
</feature>
<sequence>MLKMMVNTGKKKSKAAYKKFLLRVGLVSLILGPAFLILGLILKEDSFTKGLFAGMGGGCLINAFVYLSKVTNDRALNQAYIEAYDERNQYLTQRTTLYVLGLILLEVIVLIFLKAVWSISFSYLILLVTLLYSILLGWVIIRSVLNQLL</sequence>
<feature type="transmembrane region" description="Helical" evidence="1">
    <location>
        <begin position="20"/>
        <end position="41"/>
    </location>
</feature>
<accession>A0A2X3VD86</accession>
<gene>
    <name evidence="2" type="ORF">NCTC12278_00314</name>
</gene>
<dbReference type="EMBL" id="LS483343">
    <property type="protein sequence ID" value="SQF39394.1"/>
    <property type="molecule type" value="Genomic_DNA"/>
</dbReference>
<proteinExistence type="predicted"/>